<dbReference type="STRING" id="428993.SAMN06296058_2533"/>
<dbReference type="InterPro" id="IPR051013">
    <property type="entry name" value="MBL_superfamily_lactonases"/>
</dbReference>
<evidence type="ECO:0000256" key="4">
    <source>
        <dbReference type="ARBA" id="ARBA00022833"/>
    </source>
</evidence>
<evidence type="ECO:0000256" key="3">
    <source>
        <dbReference type="ARBA" id="ARBA00022801"/>
    </source>
</evidence>
<dbReference type="RefSeq" id="WP_079724880.1">
    <property type="nucleotide sequence ID" value="NZ_BMCL01000001.1"/>
</dbReference>
<organism evidence="7 8">
    <name type="scientific">Pseudoxanthomonas indica</name>
    <dbReference type="NCBI Taxonomy" id="428993"/>
    <lineage>
        <taxon>Bacteria</taxon>
        <taxon>Pseudomonadati</taxon>
        <taxon>Pseudomonadota</taxon>
        <taxon>Gammaproteobacteria</taxon>
        <taxon>Lysobacterales</taxon>
        <taxon>Lysobacteraceae</taxon>
        <taxon>Pseudoxanthomonas</taxon>
    </lineage>
</organism>
<feature type="signal peptide" evidence="5">
    <location>
        <begin position="1"/>
        <end position="20"/>
    </location>
</feature>
<sequence>MKFRSLTLIATLLLSTPLGAAENSAPLPLQLWRLDCGQLWVANLDDMSDTHAHVGKNLRVTSSCYLLRHGDNYLLWDAGLPHSELGKPLTQGKEDSQTLAITLVQQLAQIGVRPAQIGKLGISHYHFDHIGQAEDFPQATLLMGRGDFELLGEPEHAWRAKHLGAWMKPGARTQLVAGDLDVFGDGSVTMLALPGHTPGHHGLLVKLPRLGPVLLSGDVAHFRENLDSSGVPSYNTDRAQSLASMDRYRELGRNLKATVIIQHDERDIAKLPAFPQAAE</sequence>
<evidence type="ECO:0000313" key="7">
    <source>
        <dbReference type="EMBL" id="SKC75411.1"/>
    </source>
</evidence>
<dbReference type="AlphaFoldDB" id="A0A1T5LHF3"/>
<evidence type="ECO:0000256" key="2">
    <source>
        <dbReference type="ARBA" id="ARBA00022723"/>
    </source>
</evidence>
<dbReference type="CDD" id="cd07729">
    <property type="entry name" value="AHL_lactonase_MBL-fold"/>
    <property type="match status" value="1"/>
</dbReference>
<comment type="similarity">
    <text evidence="1">Belongs to the metallo-beta-lactamase superfamily.</text>
</comment>
<dbReference type="SUPFAM" id="SSF56281">
    <property type="entry name" value="Metallo-hydrolase/oxidoreductase"/>
    <property type="match status" value="1"/>
</dbReference>
<proteinExistence type="inferred from homology"/>
<evidence type="ECO:0000259" key="6">
    <source>
        <dbReference type="SMART" id="SM00849"/>
    </source>
</evidence>
<keyword evidence="4" id="KW-0862">Zinc</keyword>
<gene>
    <name evidence="7" type="ORF">SAMN06296058_2533</name>
</gene>
<dbReference type="PANTHER" id="PTHR42978">
    <property type="entry name" value="QUORUM-QUENCHING LACTONASE YTNP-RELATED-RELATED"/>
    <property type="match status" value="1"/>
</dbReference>
<dbReference type="SMART" id="SM00849">
    <property type="entry name" value="Lactamase_B"/>
    <property type="match status" value="1"/>
</dbReference>
<evidence type="ECO:0000256" key="5">
    <source>
        <dbReference type="SAM" id="SignalP"/>
    </source>
</evidence>
<evidence type="ECO:0000313" key="8">
    <source>
        <dbReference type="Proteomes" id="UP000190341"/>
    </source>
</evidence>
<dbReference type="Pfam" id="PF00753">
    <property type="entry name" value="Lactamase_B"/>
    <property type="match status" value="1"/>
</dbReference>
<dbReference type="Proteomes" id="UP000190341">
    <property type="component" value="Unassembled WGS sequence"/>
</dbReference>
<dbReference type="GO" id="GO:0016787">
    <property type="term" value="F:hydrolase activity"/>
    <property type="evidence" value="ECO:0007669"/>
    <property type="project" value="UniProtKB-KW"/>
</dbReference>
<feature type="domain" description="Metallo-beta-lactamase" evidence="6">
    <location>
        <begin position="61"/>
        <end position="263"/>
    </location>
</feature>
<dbReference type="Gene3D" id="3.60.15.10">
    <property type="entry name" value="Ribonuclease Z/Hydroxyacylglutathione hydrolase-like"/>
    <property type="match status" value="1"/>
</dbReference>
<dbReference type="OrthoDB" id="5443440at2"/>
<dbReference type="InterPro" id="IPR036866">
    <property type="entry name" value="RibonucZ/Hydroxyglut_hydro"/>
</dbReference>
<protein>
    <submittedName>
        <fullName evidence="7">Glyoxylase, beta-lactamase superfamily II</fullName>
    </submittedName>
</protein>
<reference evidence="7 8" key="1">
    <citation type="submission" date="2017-02" db="EMBL/GenBank/DDBJ databases">
        <authorList>
            <person name="Peterson S.W."/>
        </authorList>
    </citation>
    <scope>NUCLEOTIDE SEQUENCE [LARGE SCALE GENOMIC DNA]</scope>
    <source>
        <strain evidence="7 8">P15</strain>
    </source>
</reference>
<keyword evidence="3" id="KW-0378">Hydrolase</keyword>
<keyword evidence="8" id="KW-1185">Reference proteome</keyword>
<feature type="chain" id="PRO_5012730417" evidence="5">
    <location>
        <begin position="21"/>
        <end position="279"/>
    </location>
</feature>
<name>A0A1T5LHF3_9GAMM</name>
<dbReference type="GO" id="GO:0046872">
    <property type="term" value="F:metal ion binding"/>
    <property type="evidence" value="ECO:0007669"/>
    <property type="project" value="UniProtKB-KW"/>
</dbReference>
<dbReference type="EMBL" id="FUZV01000002">
    <property type="protein sequence ID" value="SKC75411.1"/>
    <property type="molecule type" value="Genomic_DNA"/>
</dbReference>
<keyword evidence="5" id="KW-0732">Signal</keyword>
<dbReference type="PANTHER" id="PTHR42978:SF3">
    <property type="entry name" value="BLR3078 PROTEIN"/>
    <property type="match status" value="1"/>
</dbReference>
<accession>A0A1T5LHF3</accession>
<evidence type="ECO:0000256" key="1">
    <source>
        <dbReference type="ARBA" id="ARBA00007749"/>
    </source>
</evidence>
<keyword evidence="2" id="KW-0479">Metal-binding</keyword>
<dbReference type="InterPro" id="IPR001279">
    <property type="entry name" value="Metallo-B-lactamas"/>
</dbReference>